<feature type="transmembrane region" description="Helical" evidence="4">
    <location>
        <begin position="98"/>
        <end position="121"/>
    </location>
</feature>
<dbReference type="Proteomes" id="UP000593562">
    <property type="component" value="Unassembled WGS sequence"/>
</dbReference>
<dbReference type="PANTHER" id="PTHR23213:SF273">
    <property type="entry name" value="FORMIN-LIKE PROTEIN"/>
    <property type="match status" value="1"/>
</dbReference>
<sequence>MDIMVRLRPRFCSYLLFLLIFCLPVLSFSSGHKRPSKGIINNSTISPNSYPSIAPALTPAPSSIDPISIPPHFDLSIAPVHATASNPPPSSTRKVVKAVAATAAVCLFLAGIAFVFFYLIFTRRRQKNDINTGHQRGEDAMVAPKEFQVNANNVRGLVMDEDGQNVLYMKKSEDGQLRVTFRKMRFNPSYGEEMEEGGGGGGGAKEMDASRGLLEKSKRTRRSFNHKSSYTIDSKKVKESVTKNPTLSHEIESSVTPKPAQPSNLPKVIPMNQIPLPPPPPPPREKKVAVPPPSPSPPQPPAPPPPPPPPPPPRTSHLPPPPPLPPSKTLETKNSIRPPRAGGMNLPVKTPSAPKGKANNKSAELASTEKGLKGTGHDQMKLKPLHWDKVKVDADHSLVWDQINDGSLRVDDDQMQALFGYTTSGKPPDGNKAGSSSGSSNPVPSAKVFILEPRKSQNTAIVIKSLENSCKEILDALLEGQGLTVETLEKLAKISPTKEEAAKIMQFSGNPAKLADAESFLYRILNPIPSAFIRINAMLFRSNYEPEILHHKESLQILEMGCKELRAHGLFFKLLEAILKAGNRMNAGTSRGNAQGFILSALRNLSDIKSTDGKTTLLQFVVEQVARSEGRRCMANQNHIFGRPGSEQSKSRELNLERKTAEETDKEYLVLGLSEVGALRTKFSNVRKAATIEYNSFINTCNSLTTHVAENQMLVKQCANGERGGFLREMKGFLEECEEEIKVVKEEQTMVMEHVKRTTDYYQAGTSKDIGEHPLQLFVNVKDFLDMVDRACTDISQKLQKKSRTVSTGSSITLTPNKITTTMTPVRFPDSRLLLMSDMSGSSFSESDFDF</sequence>
<evidence type="ECO:0000256" key="1">
    <source>
        <dbReference type="ARBA" id="ARBA00025793"/>
    </source>
</evidence>
<evidence type="ECO:0000313" key="8">
    <source>
        <dbReference type="Proteomes" id="UP000593562"/>
    </source>
</evidence>
<evidence type="ECO:0000256" key="5">
    <source>
        <dbReference type="SAM" id="SignalP"/>
    </source>
</evidence>
<protein>
    <recommendedName>
        <fullName evidence="2">Formin-like protein</fullName>
    </recommendedName>
</protein>
<reference evidence="7 8" key="1">
    <citation type="journal article" date="2020" name="Nat. Commun.">
        <title>Genome of Tripterygium wilfordii and identification of cytochrome P450 involved in triptolide biosynthesis.</title>
        <authorList>
            <person name="Tu L."/>
            <person name="Su P."/>
            <person name="Zhang Z."/>
            <person name="Gao L."/>
            <person name="Wang J."/>
            <person name="Hu T."/>
            <person name="Zhou J."/>
            <person name="Zhang Y."/>
            <person name="Zhao Y."/>
            <person name="Liu Y."/>
            <person name="Song Y."/>
            <person name="Tong Y."/>
            <person name="Lu Y."/>
            <person name="Yang J."/>
            <person name="Xu C."/>
            <person name="Jia M."/>
            <person name="Peters R.J."/>
            <person name="Huang L."/>
            <person name="Gao W."/>
        </authorList>
    </citation>
    <scope>NUCLEOTIDE SEQUENCE [LARGE SCALE GENOMIC DNA]</scope>
    <source>
        <strain evidence="8">cv. XIE 37</strain>
        <tissue evidence="7">Leaf</tissue>
    </source>
</reference>
<feature type="compositionally biased region" description="Pro residues" evidence="3">
    <location>
        <begin position="290"/>
        <end position="326"/>
    </location>
</feature>
<evidence type="ECO:0000256" key="3">
    <source>
        <dbReference type="SAM" id="MobiDB-lite"/>
    </source>
</evidence>
<evidence type="ECO:0000313" key="7">
    <source>
        <dbReference type="EMBL" id="KAF5734731.1"/>
    </source>
</evidence>
<comment type="similarity">
    <text evidence="1">Belongs to the formin-like family. Class-I subfamily.</text>
</comment>
<dbReference type="PROSITE" id="PS51444">
    <property type="entry name" value="FH2"/>
    <property type="match status" value="1"/>
</dbReference>
<dbReference type="AlphaFoldDB" id="A0A7J7CL36"/>
<dbReference type="EMBL" id="JAAARO010000015">
    <property type="protein sequence ID" value="KAF5734731.1"/>
    <property type="molecule type" value="Genomic_DNA"/>
</dbReference>
<evidence type="ECO:0000259" key="6">
    <source>
        <dbReference type="PROSITE" id="PS51444"/>
    </source>
</evidence>
<feature type="region of interest" description="Disordered" evidence="3">
    <location>
        <begin position="419"/>
        <end position="444"/>
    </location>
</feature>
<dbReference type="SUPFAM" id="SSF101447">
    <property type="entry name" value="Formin homology 2 domain (FH2 domain)"/>
    <property type="match status" value="1"/>
</dbReference>
<dbReference type="InParanoid" id="A0A7J7CL36"/>
<gene>
    <name evidence="7" type="ORF">HS088_TW15G00223</name>
</gene>
<accession>A0A7J7CL36</accession>
<keyword evidence="4" id="KW-1133">Transmembrane helix</keyword>
<feature type="compositionally biased region" description="Low complexity" evidence="3">
    <location>
        <begin position="431"/>
        <end position="444"/>
    </location>
</feature>
<keyword evidence="5" id="KW-0732">Signal</keyword>
<proteinExistence type="inferred from homology"/>
<feature type="domain" description="FH2" evidence="6">
    <location>
        <begin position="372"/>
        <end position="814"/>
    </location>
</feature>
<dbReference type="Gene3D" id="1.20.58.2220">
    <property type="entry name" value="Formin, FH2 domain"/>
    <property type="match status" value="1"/>
</dbReference>
<dbReference type="InterPro" id="IPR015425">
    <property type="entry name" value="FH2_Formin"/>
</dbReference>
<comment type="caution">
    <text evidence="7">The sequence shown here is derived from an EMBL/GenBank/DDBJ whole genome shotgun (WGS) entry which is preliminary data.</text>
</comment>
<organism evidence="7 8">
    <name type="scientific">Tripterygium wilfordii</name>
    <name type="common">Thunder God vine</name>
    <dbReference type="NCBI Taxonomy" id="458696"/>
    <lineage>
        <taxon>Eukaryota</taxon>
        <taxon>Viridiplantae</taxon>
        <taxon>Streptophyta</taxon>
        <taxon>Embryophyta</taxon>
        <taxon>Tracheophyta</taxon>
        <taxon>Spermatophyta</taxon>
        <taxon>Magnoliopsida</taxon>
        <taxon>eudicotyledons</taxon>
        <taxon>Gunneridae</taxon>
        <taxon>Pentapetalae</taxon>
        <taxon>rosids</taxon>
        <taxon>fabids</taxon>
        <taxon>Celastrales</taxon>
        <taxon>Celastraceae</taxon>
        <taxon>Tripterygium</taxon>
    </lineage>
</organism>
<evidence type="ECO:0000256" key="2">
    <source>
        <dbReference type="RuleBase" id="RU361260"/>
    </source>
</evidence>
<feature type="compositionally biased region" description="Polar residues" evidence="3">
    <location>
        <begin position="242"/>
        <end position="264"/>
    </location>
</feature>
<feature type="chain" id="PRO_5029815882" description="Formin-like protein" evidence="5">
    <location>
        <begin position="28"/>
        <end position="851"/>
    </location>
</feature>
<feature type="region of interest" description="Disordered" evidence="3">
    <location>
        <begin position="214"/>
        <end position="379"/>
    </location>
</feature>
<keyword evidence="4" id="KW-0812">Transmembrane</keyword>
<dbReference type="PANTHER" id="PTHR23213">
    <property type="entry name" value="FORMIN-RELATED"/>
    <property type="match status" value="1"/>
</dbReference>
<dbReference type="GO" id="GO:0051015">
    <property type="term" value="F:actin filament binding"/>
    <property type="evidence" value="ECO:0007669"/>
    <property type="project" value="InterPro"/>
</dbReference>
<dbReference type="Pfam" id="PF02181">
    <property type="entry name" value="FH2"/>
    <property type="match status" value="1"/>
</dbReference>
<dbReference type="InterPro" id="IPR027643">
    <property type="entry name" value="Formin-like_plant"/>
</dbReference>
<keyword evidence="8" id="KW-1185">Reference proteome</keyword>
<dbReference type="SMART" id="SM00498">
    <property type="entry name" value="FH2"/>
    <property type="match status" value="1"/>
</dbReference>
<dbReference type="OrthoDB" id="1668162at2759"/>
<feature type="signal peptide" evidence="5">
    <location>
        <begin position="1"/>
        <end position="27"/>
    </location>
</feature>
<dbReference type="InterPro" id="IPR042201">
    <property type="entry name" value="FH2_Formin_sf"/>
</dbReference>
<dbReference type="GO" id="GO:0045010">
    <property type="term" value="P:actin nucleation"/>
    <property type="evidence" value="ECO:0007669"/>
    <property type="project" value="InterPro"/>
</dbReference>
<evidence type="ECO:0000256" key="4">
    <source>
        <dbReference type="SAM" id="Phobius"/>
    </source>
</evidence>
<feature type="compositionally biased region" description="Basic and acidic residues" evidence="3">
    <location>
        <begin position="370"/>
        <end position="379"/>
    </location>
</feature>
<name>A0A7J7CL36_TRIWF</name>
<keyword evidence="4" id="KW-0472">Membrane</keyword>